<organism evidence="4 5">
    <name type="scientific">Ficus carica</name>
    <name type="common">Common fig</name>
    <dbReference type="NCBI Taxonomy" id="3494"/>
    <lineage>
        <taxon>Eukaryota</taxon>
        <taxon>Viridiplantae</taxon>
        <taxon>Streptophyta</taxon>
        <taxon>Embryophyta</taxon>
        <taxon>Tracheophyta</taxon>
        <taxon>Spermatophyta</taxon>
        <taxon>Magnoliopsida</taxon>
        <taxon>eudicotyledons</taxon>
        <taxon>Gunneridae</taxon>
        <taxon>Pentapetalae</taxon>
        <taxon>rosids</taxon>
        <taxon>fabids</taxon>
        <taxon>Rosales</taxon>
        <taxon>Moraceae</taxon>
        <taxon>Ficeae</taxon>
        <taxon>Ficus</taxon>
    </lineage>
</organism>
<dbReference type="PANTHER" id="PTHR12601">
    <property type="entry name" value="EUKARYOTIC TRANSLATION INITIATION FACTOR 3 SUBUNIT EIF-3"/>
    <property type="match status" value="1"/>
</dbReference>
<feature type="compositionally biased region" description="Basic and acidic residues" evidence="2">
    <location>
        <begin position="1721"/>
        <end position="1731"/>
    </location>
</feature>
<feature type="compositionally biased region" description="Basic and acidic residues" evidence="2">
    <location>
        <begin position="1112"/>
        <end position="1127"/>
    </location>
</feature>
<dbReference type="GO" id="GO:0005737">
    <property type="term" value="C:cytoplasm"/>
    <property type="evidence" value="ECO:0007669"/>
    <property type="project" value="TreeGrafter"/>
</dbReference>
<feature type="region of interest" description="Disordered" evidence="2">
    <location>
        <begin position="1090"/>
        <end position="1194"/>
    </location>
</feature>
<dbReference type="InterPro" id="IPR033646">
    <property type="entry name" value="CLU-central"/>
</dbReference>
<evidence type="ECO:0000259" key="3">
    <source>
        <dbReference type="PROSITE" id="PS51823"/>
    </source>
</evidence>
<dbReference type="EMBL" id="BTGU01000015">
    <property type="protein sequence ID" value="GMN42920.1"/>
    <property type="molecule type" value="Genomic_DNA"/>
</dbReference>
<feature type="compositionally biased region" description="Polar residues" evidence="2">
    <location>
        <begin position="1100"/>
        <end position="1111"/>
    </location>
</feature>
<dbReference type="InterPro" id="IPR027523">
    <property type="entry name" value="CLU_prot"/>
</dbReference>
<dbReference type="SUPFAM" id="SSF103107">
    <property type="entry name" value="Hypothetical protein c14orf129, hspc210"/>
    <property type="match status" value="1"/>
</dbReference>
<reference evidence="4" key="1">
    <citation type="submission" date="2023-07" db="EMBL/GenBank/DDBJ databases">
        <title>draft genome sequence of fig (Ficus carica).</title>
        <authorList>
            <person name="Takahashi T."/>
            <person name="Nishimura K."/>
        </authorList>
    </citation>
    <scope>NUCLEOTIDE SEQUENCE</scope>
</reference>
<dbReference type="Pfam" id="PF13424">
    <property type="entry name" value="TPR_12"/>
    <property type="match status" value="1"/>
</dbReference>
<feature type="compositionally biased region" description="Low complexity" evidence="2">
    <location>
        <begin position="133"/>
        <end position="162"/>
    </location>
</feature>
<feature type="domain" description="Clu" evidence="3">
    <location>
        <begin position="328"/>
        <end position="603"/>
    </location>
</feature>
<dbReference type="InterPro" id="IPR023231">
    <property type="entry name" value="GSKIP_dom_sf"/>
</dbReference>
<accession>A0AA87ZZU3</accession>
<dbReference type="Pfam" id="PF13374">
    <property type="entry name" value="TPR_10"/>
    <property type="match status" value="1"/>
</dbReference>
<proteinExistence type="predicted"/>
<keyword evidence="5" id="KW-1185">Reference proteome</keyword>
<name>A0AA87ZZU3_FICCA</name>
<comment type="caution">
    <text evidence="4">The sequence shown here is derived from an EMBL/GenBank/DDBJ whole genome shotgun (WGS) entry which is preliminary data.</text>
</comment>
<sequence>MAPKSSRGKVKGEKKKKEEKILPVVMDITVNLPDETHVILKGISTDRIIDVRRLLSVNTETCNITKFSLSHEVRGQRLKDTVDVSALKPCILTLVEEDYDDESATAHVRRLLDLVACTTSFGASSAGKDHQSAKPPADASSSPAGGGVAKSAPPCAQDNNNKSAKKFAAKSHGSSPAAIKQDGAVDTETDITHSSPKLGAFYEFFSLSHLTPPLQFVKRVMRRQVDEILADDHLFSLEVKLCNGKIVHVEACRQGFYSVGRQRILCHNLVDLLRQLSRAFDNAYDDLMKAFAERNKFGNLPYGFRANTWLVPPITAQSPTVFPPLPVEDESWGGDGGGLGRDGKSDLIPWANEFSFVASMPCKTAEERQVRDRKAFLLHSLFVDVSIFRAIKAIRHVMNKLDLTFPVADSKVLHTEIVGHLSITVMKDASNASSKIDTKIDGVQAFGADKKNLVERNLLKGITADENTAAHDVSTLGVVNVRYCGYIAVVKVDGKDEKVSSPSQSSELLDQPEGGANALNISSLRLLLHDTQASEHNKPGSDSQTLEREELSVSRAFVENLLEDSLVKLEQEDVSSDQFVRWELGACWIQHLQDQKNTDKDKKPSSEKAKNEMKVEGLGTPLKSLRNKKKLDGNNAKIQPESLRSPADGVTVEAETATSPSIEVEMTAKENELALRRLLSDAAFGRLKESETGLHCKSLQELIDLSQKYYLEVALPKLVADFGSLELSPVDGRTLTDFMHTRGLRMRSLGHVVKLSEKLSHVQSLCIHEMMVRAFKHILQAVISAVVENNKMAVSIAAALNIMLAIPDVNECDKSCNVHPLVWRWLEVFLKKRYDWDLSSFNYKDLRKFAILRGICHKVGIELVPRDFDMDSPNPFRKSDVVSLVPVHKATIYQQKALDINERELGLDHPDTMKSYGDLAVFYYRLQHTELALKYVKRALYLLHLTCGPSHPNTAATYINVAMMEEGLGNVHVALRYLHKALKCNQRLLGPDHIQTAASYHAIAIALSLMEAYPLSVQHEQTTLQILRAKLGPDDLRTQDAAAWLEYFESKAFEQQEAARNGTRKPDASIASKGHLSVSDLLDYINPSDDAKGRDLKGKSYQNISVASSDVSPKEISKETSDEETHTLEPQGSEDAIQETTHAPVEPHLTVSEEPTVERPHSSSEVSSEAHAEGEDGWQPVQRPRSANSYGRRLKQRRATIGKVYTYQKKHTDADVEYPPEKNNLQNSSRYYVVKKRTISHGSYLDQQNTNTSQVTKVGRRIVKTVAYRVKSMPSSSKTTTPENSRSVGLVFSSPLESGQSSTVNDISSLKNPIVSIGKSPSYKEVALAPPGTIAKMQVELPQSDIRDNTEHDVGKYEEETKEGKGNTDTIISGVENILLDKNENSTDHLKEEAKVVIKEEETPSTNATEENPSVMVFGSMDGLGSSGDEIRRVIEDSVVIDGLQNSFAPEEEGVSEKHSSSSFELHVSPGPNLPGVEDLKDKAMVVNSGDSRTLTNKKLSASAAPFNPSAVIARPTPVSMNITLTVGPGGVPAIAPWPINMNLHPGPGAVLPAVNPMCSSSHHAYPSPPSTPNMIQPLPFMYPPYTQSQPVPSSTFPVTSSAFHPSHFTWMNPSVPEFVAGPVWPGCHPVEFSVPAPVVEPIGDPVTEPKVQHDDSAPILPVDIDNVAEVKREVNLQVSETIGHANEVAGVGLEGVKENSPSNLGGAENELKNKSSVKAGRSDENTDSEKTFSILIRGRRNRKQTLRMPISLLSRPYGSQSFKVIYNRVVRGSDIPKTTNFSPSEDCTASAT</sequence>
<feature type="region of interest" description="Disordered" evidence="2">
    <location>
        <begin position="1696"/>
        <end position="1731"/>
    </location>
</feature>
<feature type="compositionally biased region" description="Basic and acidic residues" evidence="2">
    <location>
        <begin position="1156"/>
        <end position="1174"/>
    </location>
</feature>
<dbReference type="Proteomes" id="UP001187192">
    <property type="component" value="Unassembled WGS sequence"/>
</dbReference>
<evidence type="ECO:0000256" key="1">
    <source>
        <dbReference type="ARBA" id="ARBA00022490"/>
    </source>
</evidence>
<dbReference type="InterPro" id="IPR025697">
    <property type="entry name" value="CLU_dom"/>
</dbReference>
<protein>
    <recommendedName>
        <fullName evidence="3">Clu domain-containing protein</fullName>
    </recommendedName>
</protein>
<evidence type="ECO:0000313" key="4">
    <source>
        <dbReference type="EMBL" id="GMN42920.1"/>
    </source>
</evidence>
<dbReference type="Gene3D" id="1.25.40.10">
    <property type="entry name" value="Tetratricopeptide repeat domain"/>
    <property type="match status" value="1"/>
</dbReference>
<dbReference type="Pfam" id="PF12807">
    <property type="entry name" value="eIF3_p135"/>
    <property type="match status" value="1"/>
</dbReference>
<dbReference type="PROSITE" id="PS51823">
    <property type="entry name" value="CLU"/>
    <property type="match status" value="1"/>
</dbReference>
<dbReference type="PANTHER" id="PTHR12601:SF17">
    <property type="entry name" value="PROTEIN REDUCED CHLOROPLAST COVERAGE 1"/>
    <property type="match status" value="1"/>
</dbReference>
<dbReference type="Pfam" id="PF15044">
    <property type="entry name" value="CLU_N"/>
    <property type="match status" value="1"/>
</dbReference>
<gene>
    <name evidence="4" type="ORF">TIFTF001_012130</name>
</gene>
<evidence type="ECO:0000313" key="5">
    <source>
        <dbReference type="Proteomes" id="UP001187192"/>
    </source>
</evidence>
<dbReference type="CDD" id="cd15466">
    <property type="entry name" value="CLU-central"/>
    <property type="match status" value="1"/>
</dbReference>
<dbReference type="InterPro" id="IPR028275">
    <property type="entry name" value="CLU_N"/>
</dbReference>
<dbReference type="InterPro" id="IPR011990">
    <property type="entry name" value="TPR-like_helical_dom_sf"/>
</dbReference>
<dbReference type="FunFam" id="1.25.40.10:FF:000157">
    <property type="entry name" value="protein TSS isoform X2"/>
    <property type="match status" value="1"/>
</dbReference>
<evidence type="ECO:0000256" key="2">
    <source>
        <dbReference type="SAM" id="MobiDB-lite"/>
    </source>
</evidence>
<feature type="region of interest" description="Disordered" evidence="2">
    <location>
        <begin position="124"/>
        <end position="190"/>
    </location>
</feature>
<feature type="region of interest" description="Disordered" evidence="2">
    <location>
        <begin position="594"/>
        <end position="659"/>
    </location>
</feature>
<dbReference type="SUPFAM" id="SSF48452">
    <property type="entry name" value="TPR-like"/>
    <property type="match status" value="1"/>
</dbReference>
<keyword evidence="1" id="KW-0963">Cytoplasm</keyword>
<feature type="compositionally biased region" description="Basic and acidic residues" evidence="2">
    <location>
        <begin position="594"/>
        <end position="615"/>
    </location>
</feature>